<evidence type="ECO:0000313" key="2">
    <source>
        <dbReference type="Proteomes" id="UP001489719"/>
    </source>
</evidence>
<gene>
    <name evidence="1" type="ORF">V1517DRAFT_326900</name>
</gene>
<name>A0ACC3TJD5_9ASCO</name>
<dbReference type="EMBL" id="MU970102">
    <property type="protein sequence ID" value="KAK9321304.1"/>
    <property type="molecule type" value="Genomic_DNA"/>
</dbReference>
<dbReference type="Proteomes" id="UP001489719">
    <property type="component" value="Unassembled WGS sequence"/>
</dbReference>
<protein>
    <submittedName>
        <fullName evidence="1">Alcohol acetyltransferase</fullName>
    </submittedName>
</protein>
<comment type="caution">
    <text evidence="1">The sequence shown here is derived from an EMBL/GenBank/DDBJ whole genome shotgun (WGS) entry which is preliminary data.</text>
</comment>
<accession>A0ACC3TJD5</accession>
<sequence>MKFALAKEVDLDKIVEYRTTTESFEEFLAELHEVRFTYEAMTPVWKLFVWNEKTVAFVFDHGPLDGTSGALFHVQLAELLNDRNSLLSADISPIVKVDQSMKLNPAVDSIVSTSPSLPFVVSTLFHEFVPKWGPFSPSAERDGTIFAPHVHPVEGSTWRILEIPAARVNILLNKCRAQNTTLTALCHTLLVMGMSKAYPSVAGFDTSVPINARRFMTSYSDAANEMGAYVFQYKEITSAQKEFSWDEVIRFGSALKKGTTKRSGYILGMLKYLFGNISGWMEAKLGKVRESDIELSNVGAWKFTEGIDDEMSYKVLQLGFSQPHGTLNPPIKLNCAGVVGGNTTLTLGFSDKIAGEGKGDVVFGVIKHMVDKLSETD</sequence>
<organism evidence="1 2">
    <name type="scientific">Lipomyces orientalis</name>
    <dbReference type="NCBI Taxonomy" id="1233043"/>
    <lineage>
        <taxon>Eukaryota</taxon>
        <taxon>Fungi</taxon>
        <taxon>Dikarya</taxon>
        <taxon>Ascomycota</taxon>
        <taxon>Saccharomycotina</taxon>
        <taxon>Lipomycetes</taxon>
        <taxon>Lipomycetales</taxon>
        <taxon>Lipomycetaceae</taxon>
        <taxon>Lipomyces</taxon>
    </lineage>
</organism>
<evidence type="ECO:0000313" key="1">
    <source>
        <dbReference type="EMBL" id="KAK9321304.1"/>
    </source>
</evidence>
<reference evidence="2" key="1">
    <citation type="journal article" date="2024" name="Front. Bioeng. Biotechnol.">
        <title>Genome-scale model development and genomic sequencing of the oleaginous clade Lipomyces.</title>
        <authorList>
            <person name="Czajka J.J."/>
            <person name="Han Y."/>
            <person name="Kim J."/>
            <person name="Mondo S.J."/>
            <person name="Hofstad B.A."/>
            <person name="Robles A."/>
            <person name="Haridas S."/>
            <person name="Riley R."/>
            <person name="LaButti K."/>
            <person name="Pangilinan J."/>
            <person name="Andreopoulos W."/>
            <person name="Lipzen A."/>
            <person name="Yan J."/>
            <person name="Wang M."/>
            <person name="Ng V."/>
            <person name="Grigoriev I.V."/>
            <person name="Spatafora J.W."/>
            <person name="Magnuson J.K."/>
            <person name="Baker S.E."/>
            <person name="Pomraning K.R."/>
        </authorList>
    </citation>
    <scope>NUCLEOTIDE SEQUENCE [LARGE SCALE GENOMIC DNA]</scope>
    <source>
        <strain evidence="2">CBS 10300</strain>
    </source>
</reference>
<proteinExistence type="predicted"/>
<keyword evidence="2" id="KW-1185">Reference proteome</keyword>